<feature type="non-terminal residue" evidence="1">
    <location>
        <position position="47"/>
    </location>
</feature>
<organism evidence="1">
    <name type="scientific">mine drainage metagenome</name>
    <dbReference type="NCBI Taxonomy" id="410659"/>
    <lineage>
        <taxon>unclassified sequences</taxon>
        <taxon>metagenomes</taxon>
        <taxon>ecological metagenomes</taxon>
    </lineage>
</organism>
<accession>T0YVN2</accession>
<dbReference type="EMBL" id="AUZX01013284">
    <property type="protein sequence ID" value="EQD36012.1"/>
    <property type="molecule type" value="Genomic_DNA"/>
</dbReference>
<protein>
    <submittedName>
        <fullName evidence="1">Uncharacterized protein</fullName>
    </submittedName>
</protein>
<evidence type="ECO:0000313" key="1">
    <source>
        <dbReference type="EMBL" id="EQD36012.1"/>
    </source>
</evidence>
<comment type="caution">
    <text evidence="1">The sequence shown here is derived from an EMBL/GenBank/DDBJ whole genome shotgun (WGS) entry which is preliminary data.</text>
</comment>
<proteinExistence type="predicted"/>
<reference evidence="1" key="2">
    <citation type="journal article" date="2014" name="ISME J.">
        <title>Microbial stratification in low pH oxic and suboxic macroscopic growths along an acid mine drainage.</title>
        <authorList>
            <person name="Mendez-Garcia C."/>
            <person name="Mesa V."/>
            <person name="Sprenger R.R."/>
            <person name="Richter M."/>
            <person name="Diez M.S."/>
            <person name="Solano J."/>
            <person name="Bargiela R."/>
            <person name="Golyshina O.V."/>
            <person name="Manteca A."/>
            <person name="Ramos J.L."/>
            <person name="Gallego J.R."/>
            <person name="Llorente I."/>
            <person name="Martins Dos Santos V.A."/>
            <person name="Jensen O.N."/>
            <person name="Pelaez A.I."/>
            <person name="Sanchez J."/>
            <person name="Ferrer M."/>
        </authorList>
    </citation>
    <scope>NUCLEOTIDE SEQUENCE</scope>
</reference>
<gene>
    <name evidence="1" type="ORF">B1A_18031</name>
</gene>
<dbReference type="AlphaFoldDB" id="T0YVN2"/>
<name>T0YVN2_9ZZZZ</name>
<sequence>MTKRYEDLSRIVESKEFDAIFLAIGAEVGKRAYIPAGDSTHILDAVT</sequence>
<reference evidence="1" key="1">
    <citation type="submission" date="2013-08" db="EMBL/GenBank/DDBJ databases">
        <authorList>
            <person name="Mendez C."/>
            <person name="Richter M."/>
            <person name="Ferrer M."/>
            <person name="Sanchez J."/>
        </authorList>
    </citation>
    <scope>NUCLEOTIDE SEQUENCE</scope>
</reference>